<gene>
    <name evidence="2" type="ORF">HERILL_LOCUS2872</name>
</gene>
<dbReference type="Proteomes" id="UP000594454">
    <property type="component" value="Chromosome 1"/>
</dbReference>
<evidence type="ECO:0000256" key="1">
    <source>
        <dbReference type="SAM" id="MobiDB-lite"/>
    </source>
</evidence>
<dbReference type="InParanoid" id="A0A7R8YNK2"/>
<organism evidence="2 3">
    <name type="scientific">Hermetia illucens</name>
    <name type="common">Black soldier fly</name>
    <dbReference type="NCBI Taxonomy" id="343691"/>
    <lineage>
        <taxon>Eukaryota</taxon>
        <taxon>Metazoa</taxon>
        <taxon>Ecdysozoa</taxon>
        <taxon>Arthropoda</taxon>
        <taxon>Hexapoda</taxon>
        <taxon>Insecta</taxon>
        <taxon>Pterygota</taxon>
        <taxon>Neoptera</taxon>
        <taxon>Endopterygota</taxon>
        <taxon>Diptera</taxon>
        <taxon>Brachycera</taxon>
        <taxon>Stratiomyomorpha</taxon>
        <taxon>Stratiomyidae</taxon>
        <taxon>Hermetiinae</taxon>
        <taxon>Hermetia</taxon>
    </lineage>
</organism>
<evidence type="ECO:0000313" key="3">
    <source>
        <dbReference type="Proteomes" id="UP000594454"/>
    </source>
</evidence>
<name>A0A7R8YNK2_HERIL</name>
<dbReference type="EMBL" id="LR899009">
    <property type="protein sequence ID" value="CAD7079668.1"/>
    <property type="molecule type" value="Genomic_DNA"/>
</dbReference>
<keyword evidence="3" id="KW-1185">Reference proteome</keyword>
<protein>
    <submittedName>
        <fullName evidence="2">Uncharacterized protein</fullName>
    </submittedName>
</protein>
<accession>A0A7R8YNK2</accession>
<feature type="region of interest" description="Disordered" evidence="1">
    <location>
        <begin position="46"/>
        <end position="88"/>
    </location>
</feature>
<reference evidence="2 3" key="1">
    <citation type="submission" date="2020-11" db="EMBL/GenBank/DDBJ databases">
        <authorList>
            <person name="Wallbank WR R."/>
            <person name="Pardo Diaz C."/>
            <person name="Kozak K."/>
            <person name="Martin S."/>
            <person name="Jiggins C."/>
            <person name="Moest M."/>
            <person name="Warren A I."/>
            <person name="Generalovic N T."/>
            <person name="Byers J.R.P. K."/>
            <person name="Montejo-Kovacevich G."/>
            <person name="Yen C E."/>
        </authorList>
    </citation>
    <scope>NUCLEOTIDE SEQUENCE [LARGE SCALE GENOMIC DNA]</scope>
</reference>
<dbReference type="AlphaFoldDB" id="A0A7R8YNK2"/>
<evidence type="ECO:0000313" key="2">
    <source>
        <dbReference type="EMBL" id="CAD7079668.1"/>
    </source>
</evidence>
<feature type="compositionally biased region" description="Basic and acidic residues" evidence="1">
    <location>
        <begin position="46"/>
        <end position="65"/>
    </location>
</feature>
<sequence>MKYEQMTPDQIKIAKLEQTLIEVMTELRAARALNEKLSALIDNLNKRLEKKENPVKTENNKRIRLESPSTSEDGNDSPAEEERKKTKRLTTFRCYQLRNQWCSCHRPPNQQQRYR</sequence>
<proteinExistence type="predicted"/>